<reference evidence="2" key="1">
    <citation type="submission" date="2021-10" db="EMBL/GenBank/DDBJ databases">
        <authorList>
            <person name="Lyu M."/>
            <person name="Wang X."/>
            <person name="Meng X."/>
            <person name="Xu K."/>
        </authorList>
    </citation>
    <scope>NUCLEOTIDE SEQUENCE</scope>
    <source>
        <strain evidence="2">A6</strain>
    </source>
</reference>
<gene>
    <name evidence="2" type="ORF">LK996_02295</name>
</gene>
<dbReference type="Proteomes" id="UP001165293">
    <property type="component" value="Unassembled WGS sequence"/>
</dbReference>
<evidence type="ECO:0000313" key="2">
    <source>
        <dbReference type="EMBL" id="MCC8361915.1"/>
    </source>
</evidence>
<proteinExistence type="predicted"/>
<sequence>MLLAQLFTSSLGLGLAVIWAALLAIARSFAPEFEARRFLKWALAVVGVGVVLLAIVAGGRDIHLWAAWGAGLLVAQALLLAWLVSRGASFLQMFVLSAAAWVVIVPVFAVGGMLLLCSVSKCA</sequence>
<protein>
    <submittedName>
        <fullName evidence="2">Uncharacterized protein</fullName>
    </submittedName>
</protein>
<evidence type="ECO:0000313" key="3">
    <source>
        <dbReference type="Proteomes" id="UP001165293"/>
    </source>
</evidence>
<evidence type="ECO:0000256" key="1">
    <source>
        <dbReference type="SAM" id="Phobius"/>
    </source>
</evidence>
<dbReference type="EMBL" id="JAJGAK010000001">
    <property type="protein sequence ID" value="MCC8361915.1"/>
    <property type="molecule type" value="Genomic_DNA"/>
</dbReference>
<keyword evidence="1" id="KW-1133">Transmembrane helix</keyword>
<accession>A0ABS8JEF2</accession>
<organism evidence="2 3">
    <name type="scientific">Noviluteimonas lactosilytica</name>
    <dbReference type="NCBI Taxonomy" id="2888523"/>
    <lineage>
        <taxon>Bacteria</taxon>
        <taxon>Pseudomonadati</taxon>
        <taxon>Pseudomonadota</taxon>
        <taxon>Gammaproteobacteria</taxon>
        <taxon>Lysobacterales</taxon>
        <taxon>Lysobacteraceae</taxon>
        <taxon>Noviluteimonas</taxon>
    </lineage>
</organism>
<name>A0ABS8JEF2_9GAMM</name>
<keyword evidence="1" id="KW-0472">Membrane</keyword>
<dbReference type="RefSeq" id="WP_230525560.1">
    <property type="nucleotide sequence ID" value="NZ_JAJGAK010000001.1"/>
</dbReference>
<keyword evidence="1" id="KW-0812">Transmembrane</keyword>
<feature type="transmembrane region" description="Helical" evidence="1">
    <location>
        <begin position="91"/>
        <end position="116"/>
    </location>
</feature>
<feature type="transmembrane region" description="Helical" evidence="1">
    <location>
        <begin position="38"/>
        <end position="59"/>
    </location>
</feature>
<comment type="caution">
    <text evidence="2">The sequence shown here is derived from an EMBL/GenBank/DDBJ whole genome shotgun (WGS) entry which is preliminary data.</text>
</comment>
<keyword evidence="3" id="KW-1185">Reference proteome</keyword>
<feature type="transmembrane region" description="Helical" evidence="1">
    <location>
        <begin position="65"/>
        <end position="84"/>
    </location>
</feature>
<feature type="transmembrane region" description="Helical" evidence="1">
    <location>
        <begin position="6"/>
        <end position="26"/>
    </location>
</feature>